<dbReference type="PANTHER" id="PTHR22991:SF40">
    <property type="entry name" value="PROTEIN CBG13490"/>
    <property type="match status" value="1"/>
</dbReference>
<accession>A0AA39HYQ4</accession>
<evidence type="ECO:0000259" key="3">
    <source>
        <dbReference type="PROSITE" id="PS50041"/>
    </source>
</evidence>
<organism evidence="4 5">
    <name type="scientific">Steinernema hermaphroditum</name>
    <dbReference type="NCBI Taxonomy" id="289476"/>
    <lineage>
        <taxon>Eukaryota</taxon>
        <taxon>Metazoa</taxon>
        <taxon>Ecdysozoa</taxon>
        <taxon>Nematoda</taxon>
        <taxon>Chromadorea</taxon>
        <taxon>Rhabditida</taxon>
        <taxon>Tylenchina</taxon>
        <taxon>Panagrolaimomorpha</taxon>
        <taxon>Strongyloidoidea</taxon>
        <taxon>Steinernematidae</taxon>
        <taxon>Steinernema</taxon>
    </lineage>
</organism>
<proteinExistence type="predicted"/>
<dbReference type="InterPro" id="IPR016187">
    <property type="entry name" value="CTDL_fold"/>
</dbReference>
<keyword evidence="1" id="KW-1015">Disulfide bond</keyword>
<feature type="domain" description="C-type lectin" evidence="3">
    <location>
        <begin position="123"/>
        <end position="238"/>
    </location>
</feature>
<dbReference type="SMART" id="SM00034">
    <property type="entry name" value="CLECT"/>
    <property type="match status" value="1"/>
</dbReference>
<dbReference type="InterPro" id="IPR050976">
    <property type="entry name" value="Snaclec"/>
</dbReference>
<dbReference type="PROSITE" id="PS50041">
    <property type="entry name" value="C_TYPE_LECTIN_2"/>
    <property type="match status" value="1"/>
</dbReference>
<reference evidence="4" key="1">
    <citation type="submission" date="2023-06" db="EMBL/GenBank/DDBJ databases">
        <title>Genomic analysis of the entomopathogenic nematode Steinernema hermaphroditum.</title>
        <authorList>
            <person name="Schwarz E.M."/>
            <person name="Heppert J.K."/>
            <person name="Baniya A."/>
            <person name="Schwartz H.T."/>
            <person name="Tan C.-H."/>
            <person name="Antoshechkin I."/>
            <person name="Sternberg P.W."/>
            <person name="Goodrich-Blair H."/>
            <person name="Dillman A.R."/>
        </authorList>
    </citation>
    <scope>NUCLEOTIDE SEQUENCE</scope>
    <source>
        <strain evidence="4">PS9179</strain>
        <tissue evidence="4">Whole animal</tissue>
    </source>
</reference>
<dbReference type="AlphaFoldDB" id="A0AA39HYQ4"/>
<gene>
    <name evidence="4" type="ORF">QR680_011482</name>
</gene>
<dbReference type="CDD" id="cd00037">
    <property type="entry name" value="CLECT"/>
    <property type="match status" value="1"/>
</dbReference>
<evidence type="ECO:0000313" key="4">
    <source>
        <dbReference type="EMBL" id="KAK0414532.1"/>
    </source>
</evidence>
<feature type="region of interest" description="Disordered" evidence="2">
    <location>
        <begin position="1"/>
        <end position="20"/>
    </location>
</feature>
<keyword evidence="5" id="KW-1185">Reference proteome</keyword>
<dbReference type="InterPro" id="IPR001304">
    <property type="entry name" value="C-type_lectin-like"/>
</dbReference>
<protein>
    <recommendedName>
        <fullName evidence="3">C-type lectin domain-containing protein</fullName>
    </recommendedName>
</protein>
<dbReference type="Pfam" id="PF00059">
    <property type="entry name" value="Lectin_C"/>
    <property type="match status" value="1"/>
</dbReference>
<dbReference type="SUPFAM" id="SSF56436">
    <property type="entry name" value="C-type lectin-like"/>
    <property type="match status" value="1"/>
</dbReference>
<evidence type="ECO:0000256" key="2">
    <source>
        <dbReference type="SAM" id="MobiDB-lite"/>
    </source>
</evidence>
<name>A0AA39HYQ4_9BILA</name>
<dbReference type="EMBL" id="JAUCMV010000002">
    <property type="protein sequence ID" value="KAK0414532.1"/>
    <property type="molecule type" value="Genomic_DNA"/>
</dbReference>
<dbReference type="Gene3D" id="3.10.100.10">
    <property type="entry name" value="Mannose-Binding Protein A, subunit A"/>
    <property type="match status" value="1"/>
</dbReference>
<comment type="caution">
    <text evidence="4">The sequence shown here is derived from an EMBL/GenBank/DDBJ whole genome shotgun (WGS) entry which is preliminary data.</text>
</comment>
<dbReference type="InterPro" id="IPR016186">
    <property type="entry name" value="C-type_lectin-like/link_sf"/>
</dbReference>
<dbReference type="Proteomes" id="UP001175271">
    <property type="component" value="Unassembled WGS sequence"/>
</dbReference>
<evidence type="ECO:0000256" key="1">
    <source>
        <dbReference type="ARBA" id="ARBA00023157"/>
    </source>
</evidence>
<sequence>MTDRAATFENPNFEDPPASFNQRSDTVRLVLDDLTSFGFVRTRPVQKSLDYLSNLEPKWKFALGVSIGILVIFLLLSSLSPECHSPNSSSEEITPPSIHSTMKDTPLETEARETITTGPKAVFKFFSPKVTWWQAKLRSREEGGDLASVLDEKENRMLLKVLQEGLGLFADGVWIGGITRNGNNRFEWIDGSPWRYDNWVPGHPSYTDSRRCVRITINKNENDWYTERCDETFPFICKMYT</sequence>
<dbReference type="PANTHER" id="PTHR22991">
    <property type="entry name" value="PROTEIN CBG13490"/>
    <property type="match status" value="1"/>
</dbReference>
<evidence type="ECO:0000313" key="5">
    <source>
        <dbReference type="Proteomes" id="UP001175271"/>
    </source>
</evidence>